<dbReference type="GO" id="GO:0005886">
    <property type="term" value="C:plasma membrane"/>
    <property type="evidence" value="ECO:0007669"/>
    <property type="project" value="TreeGrafter"/>
</dbReference>
<keyword evidence="9" id="KW-1185">Reference proteome</keyword>
<dbReference type="InterPro" id="IPR036259">
    <property type="entry name" value="MFS_trans_sf"/>
</dbReference>
<dbReference type="InterPro" id="IPR011701">
    <property type="entry name" value="MFS"/>
</dbReference>
<name>G2J7S3_9BURK</name>
<keyword evidence="3 6" id="KW-0812">Transmembrane</keyword>
<dbReference type="SUPFAM" id="SSF103473">
    <property type="entry name" value="MFS general substrate transporter"/>
    <property type="match status" value="1"/>
</dbReference>
<feature type="transmembrane region" description="Helical" evidence="6">
    <location>
        <begin position="367"/>
        <end position="387"/>
    </location>
</feature>
<feature type="transmembrane region" description="Helical" evidence="6">
    <location>
        <begin position="163"/>
        <end position="181"/>
    </location>
</feature>
<gene>
    <name evidence="8" type="ORF">CAGGBEG34_180128</name>
</gene>
<dbReference type="Proteomes" id="UP000054051">
    <property type="component" value="Unassembled WGS sequence"/>
</dbReference>
<dbReference type="GO" id="GO:0022857">
    <property type="term" value="F:transmembrane transporter activity"/>
    <property type="evidence" value="ECO:0007669"/>
    <property type="project" value="InterPro"/>
</dbReference>
<dbReference type="STRING" id="1070319.CAGGBEG34_180128"/>
<dbReference type="InterPro" id="IPR020846">
    <property type="entry name" value="MFS_dom"/>
</dbReference>
<evidence type="ECO:0000256" key="1">
    <source>
        <dbReference type="ARBA" id="ARBA00004141"/>
    </source>
</evidence>
<evidence type="ECO:0000313" key="9">
    <source>
        <dbReference type="Proteomes" id="UP000054051"/>
    </source>
</evidence>
<feature type="transmembrane region" description="Helical" evidence="6">
    <location>
        <begin position="98"/>
        <end position="119"/>
    </location>
</feature>
<feature type="transmembrane region" description="Helical" evidence="6">
    <location>
        <begin position="43"/>
        <end position="61"/>
    </location>
</feature>
<feature type="domain" description="Major facilitator superfamily (MFS) profile" evidence="7">
    <location>
        <begin position="7"/>
        <end position="392"/>
    </location>
</feature>
<dbReference type="Gene3D" id="1.20.1720.10">
    <property type="entry name" value="Multidrug resistance protein D"/>
    <property type="match status" value="1"/>
</dbReference>
<keyword evidence="2" id="KW-0813">Transport</keyword>
<reference evidence="8 9" key="1">
    <citation type="submission" date="2011-08" db="EMBL/GenBank/DDBJ databases">
        <title>The genome of the obligate endobacterium of an arbuscular mycorrhizal fungus reveals an interphylum network of nutritional interactions.</title>
        <authorList>
            <person name="Ghignone S."/>
            <person name="Salvioli A."/>
            <person name="Anca I."/>
            <person name="Lumini E."/>
            <person name="Ortu G."/>
            <person name="Petiti L."/>
            <person name="Cruveiller S."/>
            <person name="Bianciotto V."/>
            <person name="Piffanelli P."/>
            <person name="Lanfranco L."/>
            <person name="Bonfante P."/>
        </authorList>
    </citation>
    <scope>NUCLEOTIDE SEQUENCE [LARGE SCALE GENOMIC DNA]</scope>
    <source>
        <strain evidence="8 9">BEG34</strain>
    </source>
</reference>
<dbReference type="eggNOG" id="COG2814">
    <property type="taxonomic scope" value="Bacteria"/>
</dbReference>
<accession>G2J7S3</accession>
<evidence type="ECO:0000313" key="8">
    <source>
        <dbReference type="EMBL" id="CCD28818.1"/>
    </source>
</evidence>
<evidence type="ECO:0000256" key="3">
    <source>
        <dbReference type="ARBA" id="ARBA00022692"/>
    </source>
</evidence>
<sequence length="400" mass="43877">MDKPKYLPWVFVLALMSACMEVDVSVPSFPDIARYFSASEGRVQLSIAYNFLGFCLGACVWGPLSEAYGRRKMMLLGNAILLLGAWACFFAPSLDFLLAARFIQGIGASTSAVLVFAMIADRYQGAENIRLVGFMNACLSLLMAIAPILGGFMNAWVGWRGNYGSVALLSLIAWIGLFTLLPETKRQRVPVSIRKISRDYRALLQAPVFINTGLAPSLLFSAYMAFIATSSFLYQETWNLSIMDFVRHQTVIVGSFACVSLFSVKLMQWIGNKQRALKFSIALCVLSTLSLMLFALKQVETPILTTSLMSLFCMGFALCYPILFSASLDIFPELRGTASSLIMSTRALLMATFTGLTGHFYNGTLLTVTFSLALGTFLALACVACYLRLDSRLPLSAPAQ</sequence>
<feature type="transmembrane region" description="Helical" evidence="6">
    <location>
        <begin position="276"/>
        <end position="296"/>
    </location>
</feature>
<dbReference type="PANTHER" id="PTHR23502:SF132">
    <property type="entry name" value="POLYAMINE TRANSPORTER 2-RELATED"/>
    <property type="match status" value="1"/>
</dbReference>
<dbReference type="OrthoDB" id="9814303at2"/>
<dbReference type="CDD" id="cd17320">
    <property type="entry name" value="MFS_MdfA_MDR_like"/>
    <property type="match status" value="1"/>
</dbReference>
<evidence type="ECO:0000256" key="2">
    <source>
        <dbReference type="ARBA" id="ARBA00022448"/>
    </source>
</evidence>
<feature type="transmembrane region" description="Helical" evidence="6">
    <location>
        <begin position="343"/>
        <end position="361"/>
    </location>
</feature>
<dbReference type="EMBL" id="CAFB01000034">
    <property type="protein sequence ID" value="CCD28818.1"/>
    <property type="molecule type" value="Genomic_DNA"/>
</dbReference>
<protein>
    <submittedName>
        <fullName evidence="8">Permease of the major facilitator superfamily</fullName>
    </submittedName>
</protein>
<keyword evidence="5 6" id="KW-0472">Membrane</keyword>
<dbReference type="Pfam" id="PF07690">
    <property type="entry name" value="MFS_1"/>
    <property type="match status" value="1"/>
</dbReference>
<comment type="caution">
    <text evidence="8">The sequence shown here is derived from an EMBL/GenBank/DDBJ whole genome shotgun (WGS) entry which is preliminary data.</text>
</comment>
<evidence type="ECO:0000256" key="4">
    <source>
        <dbReference type="ARBA" id="ARBA00022989"/>
    </source>
</evidence>
<feature type="transmembrane region" description="Helical" evidence="6">
    <location>
        <begin position="246"/>
        <end position="264"/>
    </location>
</feature>
<evidence type="ECO:0000259" key="7">
    <source>
        <dbReference type="PROSITE" id="PS50850"/>
    </source>
</evidence>
<feature type="transmembrane region" description="Helical" evidence="6">
    <location>
        <begin position="308"/>
        <end position="331"/>
    </location>
</feature>
<dbReference type="PROSITE" id="PS50850">
    <property type="entry name" value="MFS"/>
    <property type="match status" value="1"/>
</dbReference>
<dbReference type="AlphaFoldDB" id="G2J7S3"/>
<comment type="subcellular location">
    <subcellularLocation>
        <location evidence="1">Membrane</location>
        <topology evidence="1">Multi-pass membrane protein</topology>
    </subcellularLocation>
</comment>
<evidence type="ECO:0000256" key="6">
    <source>
        <dbReference type="SAM" id="Phobius"/>
    </source>
</evidence>
<dbReference type="PROSITE" id="PS51257">
    <property type="entry name" value="PROKAR_LIPOPROTEIN"/>
    <property type="match status" value="1"/>
</dbReference>
<keyword evidence="4 6" id="KW-1133">Transmembrane helix</keyword>
<dbReference type="PANTHER" id="PTHR23502">
    <property type="entry name" value="MAJOR FACILITATOR SUPERFAMILY"/>
    <property type="match status" value="1"/>
</dbReference>
<evidence type="ECO:0000256" key="5">
    <source>
        <dbReference type="ARBA" id="ARBA00023136"/>
    </source>
</evidence>
<dbReference type="RefSeq" id="WP_006682089.1">
    <property type="nucleotide sequence ID" value="NZ_CAFB01000034.1"/>
</dbReference>
<proteinExistence type="predicted"/>
<organism evidence="8 9">
    <name type="scientific">Candidatus Glomeribacter gigasporarum BEG34</name>
    <dbReference type="NCBI Taxonomy" id="1070319"/>
    <lineage>
        <taxon>Bacteria</taxon>
        <taxon>Pseudomonadati</taxon>
        <taxon>Pseudomonadota</taxon>
        <taxon>Betaproteobacteria</taxon>
        <taxon>Burkholderiales</taxon>
        <taxon>Burkholderiaceae</taxon>
        <taxon>Candidatus Glomeribacter</taxon>
    </lineage>
</organism>
<feature type="transmembrane region" description="Helical" evidence="6">
    <location>
        <begin position="202"/>
        <end position="226"/>
    </location>
</feature>
<feature type="transmembrane region" description="Helical" evidence="6">
    <location>
        <begin position="131"/>
        <end position="157"/>
    </location>
</feature>
<feature type="transmembrane region" description="Helical" evidence="6">
    <location>
        <begin position="73"/>
        <end position="92"/>
    </location>
</feature>